<dbReference type="CDD" id="cd00609">
    <property type="entry name" value="AAT_like"/>
    <property type="match status" value="1"/>
</dbReference>
<comment type="cofactor">
    <cofactor evidence="1">
        <name>pyridoxal 5'-phosphate</name>
        <dbReference type="ChEBI" id="CHEBI:597326"/>
    </cofactor>
</comment>
<evidence type="ECO:0000313" key="7">
    <source>
        <dbReference type="Proteomes" id="UP000326912"/>
    </source>
</evidence>
<dbReference type="InterPro" id="IPR004839">
    <property type="entry name" value="Aminotransferase_I/II_large"/>
</dbReference>
<dbReference type="AlphaFoldDB" id="A0A5J4KW42"/>
<dbReference type="InterPro" id="IPR050859">
    <property type="entry name" value="Class-I_PLP-dep_aminotransf"/>
</dbReference>
<organism evidence="6 7">
    <name type="scientific">Dictyobacter vulcani</name>
    <dbReference type="NCBI Taxonomy" id="2607529"/>
    <lineage>
        <taxon>Bacteria</taxon>
        <taxon>Bacillati</taxon>
        <taxon>Chloroflexota</taxon>
        <taxon>Ktedonobacteria</taxon>
        <taxon>Ktedonobacterales</taxon>
        <taxon>Dictyobacteraceae</taxon>
        <taxon>Dictyobacter</taxon>
    </lineage>
</organism>
<sequence>MTGIATILGVETYAVGAADEGIDLEALQEAIQHIKEQGKTPRALYLVPDFNNPLGTSLPLAERQRLLRIAHEENMLIFEDNPYGMLAYDGDSFPTLKALDQWGVVVYLGTFSKLLFPGLRVGFMLADQRIANEDGEAGPYLAQELSKVKSLISVNTSPVTQAMIGGFLLEHDCSLKSSLTEKKRYYRANRDQLLQSLEQHFGSDPVLADRVSWNYPHGGLFLTVTLPFVLTPQLLQQCVQEYHVIVCPLSFFTLLPGRERQVRLSFSAVTQQEIATGVARFQQFIRSHTSP</sequence>
<dbReference type="SUPFAM" id="SSF53383">
    <property type="entry name" value="PLP-dependent transferases"/>
    <property type="match status" value="1"/>
</dbReference>
<comment type="caution">
    <text evidence="6">The sequence shown here is derived from an EMBL/GenBank/DDBJ whole genome shotgun (WGS) entry which is preliminary data.</text>
</comment>
<dbReference type="EMBL" id="BKZW01000004">
    <property type="protein sequence ID" value="GER91723.1"/>
    <property type="molecule type" value="Genomic_DNA"/>
</dbReference>
<evidence type="ECO:0000256" key="4">
    <source>
        <dbReference type="ARBA" id="ARBA00022898"/>
    </source>
</evidence>
<dbReference type="GO" id="GO:0030170">
    <property type="term" value="F:pyridoxal phosphate binding"/>
    <property type="evidence" value="ECO:0007669"/>
    <property type="project" value="InterPro"/>
</dbReference>
<keyword evidence="3" id="KW-0808">Transferase</keyword>
<dbReference type="RefSeq" id="WP_151759334.1">
    <property type="nucleotide sequence ID" value="NZ_BKZW01000004.1"/>
</dbReference>
<keyword evidence="7" id="KW-1185">Reference proteome</keyword>
<keyword evidence="2" id="KW-0032">Aminotransferase</keyword>
<evidence type="ECO:0000256" key="2">
    <source>
        <dbReference type="ARBA" id="ARBA00022576"/>
    </source>
</evidence>
<dbReference type="Gene3D" id="3.90.1150.10">
    <property type="entry name" value="Aspartate Aminotransferase, domain 1"/>
    <property type="match status" value="1"/>
</dbReference>
<dbReference type="Pfam" id="PF00155">
    <property type="entry name" value="Aminotran_1_2"/>
    <property type="match status" value="1"/>
</dbReference>
<protein>
    <recommendedName>
        <fullName evidence="5">Aminotransferase class I/classII large domain-containing protein</fullName>
    </recommendedName>
</protein>
<reference evidence="6 7" key="1">
    <citation type="submission" date="2019-10" db="EMBL/GenBank/DDBJ databases">
        <title>Dictyobacter vulcani sp. nov., within the class Ktedonobacteria, isolated from soil of volcanic Mt. Zao.</title>
        <authorList>
            <person name="Zheng Y."/>
            <person name="Wang C.M."/>
            <person name="Sakai Y."/>
            <person name="Abe K."/>
            <person name="Yokota A."/>
            <person name="Yabe S."/>
        </authorList>
    </citation>
    <scope>NUCLEOTIDE SEQUENCE [LARGE SCALE GENOMIC DNA]</scope>
    <source>
        <strain evidence="6 7">W12</strain>
    </source>
</reference>
<name>A0A5J4KW42_9CHLR</name>
<dbReference type="InterPro" id="IPR015421">
    <property type="entry name" value="PyrdxlP-dep_Trfase_major"/>
</dbReference>
<dbReference type="PANTHER" id="PTHR42790:SF19">
    <property type="entry name" value="KYNURENINE_ALPHA-AMINOADIPATE AMINOTRANSFERASE, MITOCHONDRIAL"/>
    <property type="match status" value="1"/>
</dbReference>
<dbReference type="PANTHER" id="PTHR42790">
    <property type="entry name" value="AMINOTRANSFERASE"/>
    <property type="match status" value="1"/>
</dbReference>
<feature type="domain" description="Aminotransferase class I/classII large" evidence="5">
    <location>
        <begin position="10"/>
        <end position="280"/>
    </location>
</feature>
<keyword evidence="4" id="KW-0663">Pyridoxal phosphate</keyword>
<evidence type="ECO:0000256" key="1">
    <source>
        <dbReference type="ARBA" id="ARBA00001933"/>
    </source>
</evidence>
<evidence type="ECO:0000256" key="3">
    <source>
        <dbReference type="ARBA" id="ARBA00022679"/>
    </source>
</evidence>
<dbReference type="Gene3D" id="3.40.640.10">
    <property type="entry name" value="Type I PLP-dependent aspartate aminotransferase-like (Major domain)"/>
    <property type="match status" value="1"/>
</dbReference>
<evidence type="ECO:0000259" key="5">
    <source>
        <dbReference type="Pfam" id="PF00155"/>
    </source>
</evidence>
<proteinExistence type="predicted"/>
<dbReference type="GO" id="GO:0008483">
    <property type="term" value="F:transaminase activity"/>
    <property type="evidence" value="ECO:0007669"/>
    <property type="project" value="UniProtKB-KW"/>
</dbReference>
<evidence type="ECO:0000313" key="6">
    <source>
        <dbReference type="EMBL" id="GER91723.1"/>
    </source>
</evidence>
<dbReference type="InterPro" id="IPR015422">
    <property type="entry name" value="PyrdxlP-dep_Trfase_small"/>
</dbReference>
<accession>A0A5J4KW42</accession>
<dbReference type="GO" id="GO:1901605">
    <property type="term" value="P:alpha-amino acid metabolic process"/>
    <property type="evidence" value="ECO:0007669"/>
    <property type="project" value="TreeGrafter"/>
</dbReference>
<gene>
    <name evidence="6" type="ORF">KDW_58850</name>
</gene>
<dbReference type="InterPro" id="IPR015424">
    <property type="entry name" value="PyrdxlP-dep_Trfase"/>
</dbReference>
<dbReference type="Proteomes" id="UP000326912">
    <property type="component" value="Unassembled WGS sequence"/>
</dbReference>